<evidence type="ECO:0000256" key="1">
    <source>
        <dbReference type="ARBA" id="ARBA00010045"/>
    </source>
</evidence>
<evidence type="ECO:0000313" key="5">
    <source>
        <dbReference type="Proteomes" id="UP000509597"/>
    </source>
</evidence>
<evidence type="ECO:0000313" key="4">
    <source>
        <dbReference type="EMBL" id="QLG87635.1"/>
    </source>
</evidence>
<feature type="domain" description="GIY-YIG" evidence="3">
    <location>
        <begin position="12"/>
        <end position="96"/>
    </location>
</feature>
<dbReference type="RefSeq" id="WP_179357716.1">
    <property type="nucleotide sequence ID" value="NZ_CP058627.1"/>
</dbReference>
<dbReference type="SUPFAM" id="SSF82771">
    <property type="entry name" value="GIY-YIG endonuclease"/>
    <property type="match status" value="1"/>
</dbReference>
<proteinExistence type="predicted"/>
<dbReference type="Proteomes" id="UP000509597">
    <property type="component" value="Chromosome"/>
</dbReference>
<comment type="similarity">
    <text evidence="1">To endonucleases of group I introns of fungi and phage.</text>
</comment>
<name>A0A7H9BGC8_9NEIS</name>
<dbReference type="SUPFAM" id="SSF64496">
    <property type="entry name" value="DNA-binding domain of intron-encoded endonucleases"/>
    <property type="match status" value="1"/>
</dbReference>
<accession>A0A7H9BGC8</accession>
<dbReference type="Gene3D" id="3.40.1440.10">
    <property type="entry name" value="GIY-YIG endonuclease"/>
    <property type="match status" value="1"/>
</dbReference>
<dbReference type="InterPro" id="IPR035901">
    <property type="entry name" value="GIY-YIG_endonuc_sf"/>
</dbReference>
<feature type="region of interest" description="Disordered" evidence="2">
    <location>
        <begin position="307"/>
        <end position="327"/>
    </location>
</feature>
<dbReference type="GO" id="GO:0003677">
    <property type="term" value="F:DNA binding"/>
    <property type="evidence" value="ECO:0007669"/>
    <property type="project" value="InterPro"/>
</dbReference>
<protein>
    <submittedName>
        <fullName evidence="4">GIY-YIG nuclease family protein</fullName>
    </submittedName>
</protein>
<feature type="region of interest" description="Disordered" evidence="2">
    <location>
        <begin position="151"/>
        <end position="173"/>
    </location>
</feature>
<reference evidence="4 5" key="1">
    <citation type="submission" date="2020-07" db="EMBL/GenBank/DDBJ databases">
        <title>Complete genome sequence of Chitinibacter sp. 2T18.</title>
        <authorList>
            <person name="Bae J.-W."/>
            <person name="Choi J.-W."/>
        </authorList>
    </citation>
    <scope>NUCLEOTIDE SEQUENCE [LARGE SCALE GENOMIC DNA]</scope>
    <source>
        <strain evidence="4 5">2T18</strain>
    </source>
</reference>
<dbReference type="SMART" id="SM00465">
    <property type="entry name" value="GIYc"/>
    <property type="match status" value="1"/>
</dbReference>
<dbReference type="InterPro" id="IPR000305">
    <property type="entry name" value="GIY-YIG_endonuc"/>
</dbReference>
<keyword evidence="5" id="KW-1185">Reference proteome</keyword>
<dbReference type="KEGG" id="chiz:HQ393_04855"/>
<dbReference type="Pfam" id="PF01541">
    <property type="entry name" value="GIY-YIG"/>
    <property type="match status" value="1"/>
</dbReference>
<gene>
    <name evidence="4" type="ORF">HQ393_04855</name>
</gene>
<sequence length="420" mass="47279">MSKINKSSDYINNCTIYALMANDDNEIRYIGQTTNPLRKRLTEHIYEAKNKTTYKHHWINSVLMRGAKLLIVPIEENTNIAREIYYIAKYKEEGHRLVNLTIGGEGSPGVKLSLEQRAQISQRMLGNQFGKSNLGRQFSVEHRAKLSSRLIGNTRSAGKTPVNKGKPQSAETKAKIGARLRGRTTKPMPVALKNYLTALSTGRKANEVTRQIWRTQRKGCLNNASKLTDEQVLHIVGLLQVGVVQVEIAEQYHISQTLVSRIRRGEAWTHLTKPEENPLCPLRIPGVDSRTGIAKTPEHRAKISAALRGRSSPWTAERNRANKGKPGHSISVEVRQKISEANTGRKKEWLAQANQNRNWSQESRDKISEANRVLTNSDIREIKRLLAEGFMNGTAIARQFKVSPSLISQIKLGKKYLGIK</sequence>
<evidence type="ECO:0000259" key="3">
    <source>
        <dbReference type="PROSITE" id="PS50164"/>
    </source>
</evidence>
<dbReference type="Pfam" id="PF07460">
    <property type="entry name" value="NUMOD3"/>
    <property type="match status" value="3"/>
</dbReference>
<dbReference type="SMART" id="SM00496">
    <property type="entry name" value="IENR2"/>
    <property type="match status" value="5"/>
</dbReference>
<evidence type="ECO:0000256" key="2">
    <source>
        <dbReference type="SAM" id="MobiDB-lite"/>
    </source>
</evidence>
<dbReference type="EMBL" id="CP058627">
    <property type="protein sequence ID" value="QLG87635.1"/>
    <property type="molecule type" value="Genomic_DNA"/>
</dbReference>
<dbReference type="AlphaFoldDB" id="A0A7H9BGC8"/>
<organism evidence="4 5">
    <name type="scientific">Chitinibacter bivalviorum</name>
    <dbReference type="NCBI Taxonomy" id="2739434"/>
    <lineage>
        <taxon>Bacteria</taxon>
        <taxon>Pseudomonadati</taxon>
        <taxon>Pseudomonadota</taxon>
        <taxon>Betaproteobacteria</taxon>
        <taxon>Neisseriales</taxon>
        <taxon>Chitinibacteraceae</taxon>
        <taxon>Chitinibacter</taxon>
    </lineage>
</organism>
<dbReference type="InterPro" id="IPR003611">
    <property type="entry name" value="NUMOD3"/>
</dbReference>
<dbReference type="PROSITE" id="PS50164">
    <property type="entry name" value="GIY_YIG"/>
    <property type="match status" value="1"/>
</dbReference>